<evidence type="ECO:0008006" key="4">
    <source>
        <dbReference type="Google" id="ProtNLM"/>
    </source>
</evidence>
<proteinExistence type="predicted"/>
<keyword evidence="1" id="KW-0812">Transmembrane</keyword>
<dbReference type="AlphaFoldDB" id="A0A371DZB2"/>
<organism evidence="2 3">
    <name type="scientific">Mucuna pruriens</name>
    <name type="common">Velvet bean</name>
    <name type="synonym">Dolichos pruriens</name>
    <dbReference type="NCBI Taxonomy" id="157652"/>
    <lineage>
        <taxon>Eukaryota</taxon>
        <taxon>Viridiplantae</taxon>
        <taxon>Streptophyta</taxon>
        <taxon>Embryophyta</taxon>
        <taxon>Tracheophyta</taxon>
        <taxon>Spermatophyta</taxon>
        <taxon>Magnoliopsida</taxon>
        <taxon>eudicotyledons</taxon>
        <taxon>Gunneridae</taxon>
        <taxon>Pentapetalae</taxon>
        <taxon>rosids</taxon>
        <taxon>fabids</taxon>
        <taxon>Fabales</taxon>
        <taxon>Fabaceae</taxon>
        <taxon>Papilionoideae</taxon>
        <taxon>50 kb inversion clade</taxon>
        <taxon>NPAAA clade</taxon>
        <taxon>indigoferoid/millettioid clade</taxon>
        <taxon>Phaseoleae</taxon>
        <taxon>Mucuna</taxon>
    </lineage>
</organism>
<accession>A0A371DZB2</accession>
<keyword evidence="3" id="KW-1185">Reference proteome</keyword>
<feature type="non-terminal residue" evidence="2">
    <location>
        <position position="1"/>
    </location>
</feature>
<gene>
    <name evidence="2" type="ORF">CR513_62855</name>
</gene>
<comment type="caution">
    <text evidence="2">The sequence shown here is derived from an EMBL/GenBank/DDBJ whole genome shotgun (WGS) entry which is preliminary data.</text>
</comment>
<dbReference type="EMBL" id="QJKJ01018086">
    <property type="protein sequence ID" value="RDX57873.1"/>
    <property type="molecule type" value="Genomic_DNA"/>
</dbReference>
<reference evidence="2" key="1">
    <citation type="submission" date="2018-05" db="EMBL/GenBank/DDBJ databases">
        <title>Draft genome of Mucuna pruriens seed.</title>
        <authorList>
            <person name="Nnadi N.E."/>
            <person name="Vos R."/>
            <person name="Hasami M.H."/>
            <person name="Devisetty U.K."/>
            <person name="Aguiy J.C."/>
        </authorList>
    </citation>
    <scope>NUCLEOTIDE SEQUENCE [LARGE SCALE GENOMIC DNA]</scope>
    <source>
        <strain evidence="2">JCA_2017</strain>
    </source>
</reference>
<feature type="transmembrane region" description="Helical" evidence="1">
    <location>
        <begin position="6"/>
        <end position="38"/>
    </location>
</feature>
<sequence length="224" mass="25835">IFDPLIILIVSILVLQVMTVYLFPIYLLFLLCILCLFLNLHVKSWLILVNGMPCWKKCLFCILVPISSSFPCPLARLLLIVIRCIVYTMKIGLNDSIGSLKVRLATKGYIFVLLQCGMTKCEVDHFIIFIHYHTNNYFYLVVYVDDIVITNDNETNTQCLKDHLSYRRLTVKTIIPTAKIGRHLGAKLIYDNQVSFPIVSNIISHENTKIDCHFAREKVQRNHS</sequence>
<evidence type="ECO:0000313" key="2">
    <source>
        <dbReference type="EMBL" id="RDX57873.1"/>
    </source>
</evidence>
<keyword evidence="1" id="KW-1133">Transmembrane helix</keyword>
<evidence type="ECO:0000256" key="1">
    <source>
        <dbReference type="SAM" id="Phobius"/>
    </source>
</evidence>
<name>A0A371DZB2_MUCPR</name>
<evidence type="ECO:0000313" key="3">
    <source>
        <dbReference type="Proteomes" id="UP000257109"/>
    </source>
</evidence>
<protein>
    <recommendedName>
        <fullName evidence="4">Reverse transcriptase Ty1/copia-type domain-containing protein</fullName>
    </recommendedName>
</protein>
<keyword evidence="1" id="KW-0472">Membrane</keyword>
<dbReference type="Proteomes" id="UP000257109">
    <property type="component" value="Unassembled WGS sequence"/>
</dbReference>